<dbReference type="eggNOG" id="COG2128">
    <property type="taxonomic scope" value="Bacteria"/>
</dbReference>
<protein>
    <submittedName>
        <fullName evidence="2">Alkylhydroperoxidase like protein, AhpD family</fullName>
    </submittedName>
</protein>
<feature type="domain" description="Carboxymuconolactone decarboxylase-like" evidence="1">
    <location>
        <begin position="12"/>
        <end position="93"/>
    </location>
</feature>
<keyword evidence="2" id="KW-0614">Plasmid</keyword>
<dbReference type="OrthoDB" id="9801997at2"/>
<dbReference type="Gene3D" id="1.20.1290.10">
    <property type="entry name" value="AhpD-like"/>
    <property type="match status" value="1"/>
</dbReference>
<evidence type="ECO:0000313" key="2">
    <source>
        <dbReference type="EMBL" id="CDN51150.1"/>
    </source>
</evidence>
<dbReference type="Pfam" id="PF02627">
    <property type="entry name" value="CMD"/>
    <property type="match status" value="1"/>
</dbReference>
<dbReference type="KEGG" id="ngg:RG540_PA04720"/>
<keyword evidence="2" id="KW-0575">Peroxidase</keyword>
<dbReference type="AlphaFoldDB" id="A0A068T100"/>
<reference evidence="3" key="1">
    <citation type="journal article" date="2014" name="BMC Genomics">
        <title>Genome sequencing of two Neorhizobium galegae strains reveals a noeT gene responsible for the unusual acetylation of the nodulation factors.</title>
        <authorList>
            <person name="Osterman J."/>
            <person name="Marsh J."/>
            <person name="Laine P.K."/>
            <person name="Zeng Z."/>
            <person name="Alatalo E."/>
            <person name="Sullivan J.T."/>
            <person name="Young J.P."/>
            <person name="Thomas-Oates J."/>
            <person name="Paulin L."/>
            <person name="Lindstrom K."/>
        </authorList>
    </citation>
    <scope>NUCLEOTIDE SEQUENCE [LARGE SCALE GENOMIC DNA]</scope>
    <source>
        <strain evidence="3">HAMBI 540</strain>
    </source>
</reference>
<dbReference type="InterPro" id="IPR004675">
    <property type="entry name" value="AhpD_core"/>
</dbReference>
<accession>A0A068T100</accession>
<dbReference type="EMBL" id="HG938354">
    <property type="protein sequence ID" value="CDN51150.1"/>
    <property type="molecule type" value="Genomic_DNA"/>
</dbReference>
<organism evidence="2 3">
    <name type="scientific">Neorhizobium galegae bv. orientalis str. HAMBI 540</name>
    <dbReference type="NCBI Taxonomy" id="1028800"/>
    <lineage>
        <taxon>Bacteria</taxon>
        <taxon>Pseudomonadati</taxon>
        <taxon>Pseudomonadota</taxon>
        <taxon>Alphaproteobacteria</taxon>
        <taxon>Hyphomicrobiales</taxon>
        <taxon>Rhizobiaceae</taxon>
        <taxon>Rhizobium/Agrobacterium group</taxon>
        <taxon>Neorhizobium</taxon>
    </lineage>
</organism>
<name>A0A068T100_NEOGA</name>
<geneLocation type="plasmid" evidence="3">
    <name>II</name>
</geneLocation>
<evidence type="ECO:0000313" key="3">
    <source>
        <dbReference type="Proteomes" id="UP000028181"/>
    </source>
</evidence>
<dbReference type="InterPro" id="IPR003779">
    <property type="entry name" value="CMD-like"/>
</dbReference>
<evidence type="ECO:0000259" key="1">
    <source>
        <dbReference type="Pfam" id="PF02627"/>
    </source>
</evidence>
<dbReference type="PANTHER" id="PTHR34846:SF10">
    <property type="entry name" value="CYTOPLASMIC PROTEIN"/>
    <property type="match status" value="1"/>
</dbReference>
<dbReference type="Proteomes" id="UP000028181">
    <property type="component" value="Plasmid pHAMBI540a"/>
</dbReference>
<dbReference type="RefSeq" id="WP_041364521.1">
    <property type="nucleotide sequence ID" value="NZ_HG938354.1"/>
</dbReference>
<keyword evidence="3" id="KW-1185">Reference proteome</keyword>
<dbReference type="SUPFAM" id="SSF69118">
    <property type="entry name" value="AhpD-like"/>
    <property type="match status" value="1"/>
</dbReference>
<dbReference type="GO" id="GO:0051920">
    <property type="term" value="F:peroxiredoxin activity"/>
    <property type="evidence" value="ECO:0007669"/>
    <property type="project" value="InterPro"/>
</dbReference>
<dbReference type="PANTHER" id="PTHR34846">
    <property type="entry name" value="4-CARBOXYMUCONOLACTONE DECARBOXYLASE FAMILY PROTEIN (AFU_ORTHOLOGUE AFUA_6G11590)"/>
    <property type="match status" value="1"/>
</dbReference>
<dbReference type="NCBIfam" id="TIGR00778">
    <property type="entry name" value="ahpD_dom"/>
    <property type="match status" value="1"/>
</dbReference>
<dbReference type="HOGENOM" id="CLU_082760_6_0_5"/>
<keyword evidence="2" id="KW-0560">Oxidoreductase</keyword>
<dbReference type="InterPro" id="IPR029032">
    <property type="entry name" value="AhpD-like"/>
</dbReference>
<dbReference type="PATRIC" id="fig|1028800.3.peg.5091"/>
<sequence>MHPRLNMLKAAPEAIKAVTALENYVQASGLERRFIHLIKLRASQINGCAYCVDMHVKESRHDGLSEQWINMMCVWWESPVYDDKERALLGWVDAVTRIADTGIPDAAFDALKVHFTEEEIVKITVALGAINTWNRLAVGFRNQHPIDKPATKAA</sequence>
<gene>
    <name evidence="2" type="ORF">RG540_PA04720</name>
</gene>
<proteinExistence type="predicted"/>
<dbReference type="GeneID" id="24260431"/>